<feature type="transmembrane region" description="Helical" evidence="1">
    <location>
        <begin position="146"/>
        <end position="163"/>
    </location>
</feature>
<protein>
    <recommendedName>
        <fullName evidence="4">Phospholipid phosphatase</fullName>
    </recommendedName>
</protein>
<keyword evidence="1" id="KW-1133">Transmembrane helix</keyword>
<dbReference type="RefSeq" id="WP_382346973.1">
    <property type="nucleotide sequence ID" value="NZ_JBHSMC010000001.1"/>
</dbReference>
<feature type="transmembrane region" description="Helical" evidence="1">
    <location>
        <begin position="6"/>
        <end position="25"/>
    </location>
</feature>
<accession>A0ABW0LG02</accession>
<feature type="transmembrane region" description="Helical" evidence="1">
    <location>
        <begin position="68"/>
        <end position="88"/>
    </location>
</feature>
<gene>
    <name evidence="2" type="ORF">ACFPM4_01715</name>
</gene>
<evidence type="ECO:0000313" key="2">
    <source>
        <dbReference type="EMBL" id="MFC5463463.1"/>
    </source>
</evidence>
<dbReference type="Proteomes" id="UP001596147">
    <property type="component" value="Unassembled WGS sequence"/>
</dbReference>
<evidence type="ECO:0000256" key="1">
    <source>
        <dbReference type="SAM" id="Phobius"/>
    </source>
</evidence>
<evidence type="ECO:0008006" key="4">
    <source>
        <dbReference type="Google" id="ProtNLM"/>
    </source>
</evidence>
<comment type="caution">
    <text evidence="2">The sequence shown here is derived from an EMBL/GenBank/DDBJ whole genome shotgun (WGS) entry which is preliminary data.</text>
</comment>
<sequence length="218" mass="24977">MTGILYFSYVLIYIFLLFWSIRIAFKFRRINLSNVIILVIISLIYENAVIASGIWIGEGNVLEALTKVRYWLHALVTPLLVFFGLFTLRYANLQWAKARWVSVVCYLLVIALILIEVVTVTSNLALNVHLQYGILTYEHTGHSTPIMVITVSVIILLTGLIIWVKQKWPWLFIATILLGIGSMMNFISKNPVWMNGLELIFMTAIVWTNHMQEQKGAT</sequence>
<evidence type="ECO:0000313" key="3">
    <source>
        <dbReference type="Proteomes" id="UP001596147"/>
    </source>
</evidence>
<proteinExistence type="predicted"/>
<feature type="transmembrane region" description="Helical" evidence="1">
    <location>
        <begin position="170"/>
        <end position="187"/>
    </location>
</feature>
<feature type="transmembrane region" description="Helical" evidence="1">
    <location>
        <begin position="100"/>
        <end position="126"/>
    </location>
</feature>
<name>A0ABW0LG02_9BACI</name>
<keyword evidence="3" id="KW-1185">Reference proteome</keyword>
<keyword evidence="1" id="KW-0472">Membrane</keyword>
<organism evidence="2 3">
    <name type="scientific">Lederbergia graminis</name>
    <dbReference type="NCBI Taxonomy" id="735518"/>
    <lineage>
        <taxon>Bacteria</taxon>
        <taxon>Bacillati</taxon>
        <taxon>Bacillota</taxon>
        <taxon>Bacilli</taxon>
        <taxon>Bacillales</taxon>
        <taxon>Bacillaceae</taxon>
        <taxon>Lederbergia</taxon>
    </lineage>
</organism>
<reference evidence="3" key="1">
    <citation type="journal article" date="2019" name="Int. J. Syst. Evol. Microbiol.">
        <title>The Global Catalogue of Microorganisms (GCM) 10K type strain sequencing project: providing services to taxonomists for standard genome sequencing and annotation.</title>
        <authorList>
            <consortium name="The Broad Institute Genomics Platform"/>
            <consortium name="The Broad Institute Genome Sequencing Center for Infectious Disease"/>
            <person name="Wu L."/>
            <person name="Ma J."/>
        </authorList>
    </citation>
    <scope>NUCLEOTIDE SEQUENCE [LARGE SCALE GENOMIC DNA]</scope>
    <source>
        <strain evidence="3">CGMCC 1.12237</strain>
    </source>
</reference>
<feature type="transmembrane region" description="Helical" evidence="1">
    <location>
        <begin position="32"/>
        <end position="56"/>
    </location>
</feature>
<keyword evidence="1" id="KW-0812">Transmembrane</keyword>
<dbReference type="EMBL" id="JBHSMC010000001">
    <property type="protein sequence ID" value="MFC5463463.1"/>
    <property type="molecule type" value="Genomic_DNA"/>
</dbReference>